<dbReference type="RefSeq" id="WP_242655784.1">
    <property type="nucleotide sequence ID" value="NZ_FRAG01000027.1"/>
</dbReference>
<dbReference type="CDD" id="cd14845">
    <property type="entry name" value="L-Ala-D-Glu_peptidase_like"/>
    <property type="match status" value="1"/>
</dbReference>
<dbReference type="SUPFAM" id="SSF55166">
    <property type="entry name" value="Hedgehog/DD-peptidase"/>
    <property type="match status" value="1"/>
</dbReference>
<dbReference type="InterPro" id="IPR039561">
    <property type="entry name" value="Peptidase_M15C"/>
</dbReference>
<keyword evidence="2" id="KW-0378">Hydrolase</keyword>
<accession>A0A1M6PV36</accession>
<organism evidence="2 3">
    <name type="scientific">Paramaledivibacter caminithermalis (strain DSM 15212 / CIP 107654 / DViRD3)</name>
    <name type="common">Clostridium caminithermale</name>
    <dbReference type="NCBI Taxonomy" id="1121301"/>
    <lineage>
        <taxon>Bacteria</taxon>
        <taxon>Bacillati</taxon>
        <taxon>Bacillota</taxon>
        <taxon>Clostridia</taxon>
        <taxon>Peptostreptococcales</taxon>
        <taxon>Caminicellaceae</taxon>
        <taxon>Paramaledivibacter</taxon>
    </lineage>
</organism>
<evidence type="ECO:0000259" key="1">
    <source>
        <dbReference type="Pfam" id="PF13539"/>
    </source>
</evidence>
<reference evidence="2 3" key="1">
    <citation type="submission" date="2016-11" db="EMBL/GenBank/DDBJ databases">
        <authorList>
            <person name="Jaros S."/>
            <person name="Januszkiewicz K."/>
            <person name="Wedrychowicz H."/>
        </authorList>
    </citation>
    <scope>NUCLEOTIDE SEQUENCE [LARGE SCALE GENOMIC DNA]</scope>
    <source>
        <strain evidence="2 3">DSM 15212</strain>
    </source>
</reference>
<evidence type="ECO:0000313" key="3">
    <source>
        <dbReference type="Proteomes" id="UP000184465"/>
    </source>
</evidence>
<dbReference type="InterPro" id="IPR009045">
    <property type="entry name" value="Zn_M74/Hedgehog-like"/>
</dbReference>
<dbReference type="Pfam" id="PF13539">
    <property type="entry name" value="Peptidase_M15_4"/>
    <property type="match status" value="1"/>
</dbReference>
<dbReference type="AlphaFoldDB" id="A0A1M6PV36"/>
<proteinExistence type="predicted"/>
<name>A0A1M6PV36_PARC5</name>
<keyword evidence="3" id="KW-1185">Reference proteome</keyword>
<evidence type="ECO:0000313" key="2">
    <source>
        <dbReference type="EMBL" id="SHK11777.1"/>
    </source>
</evidence>
<dbReference type="STRING" id="1121301.SAMN02745912_02303"/>
<keyword evidence="2" id="KW-0645">Protease</keyword>
<protein>
    <submittedName>
        <fullName evidence="2">D-alanyl-D-alanine carboxypeptidase</fullName>
    </submittedName>
</protein>
<sequence length="271" mass="31238">MKHKNNTFVLIFFIIIAFIVAGFKLDFIEKGGAEKDSEAVIQKDEIKKNSNEEEKVEKKKTVKGKSLDDKNLSRDNMVNFNFEPLSEEVINKINGVSWKQGAPVELKDLSYVKVLHWGFDGKEHIGELIVHKKVAKEVAQIFRELYEAKFPIEKIKLIDEYNANDDLSMEDNNTSAFCYREVAGKKGTLSKHSYGIAIDINPIQNPYIKGEKISPAAGKEYKNRKNVKKGMIVKGDICYKVFKERGWIWGGEWKTLKDYQHFQKQIDLKKE</sequence>
<gene>
    <name evidence="2" type="ORF">SAMN02745912_02303</name>
</gene>
<dbReference type="Gene3D" id="3.30.1380.10">
    <property type="match status" value="1"/>
</dbReference>
<dbReference type="GO" id="GO:0004180">
    <property type="term" value="F:carboxypeptidase activity"/>
    <property type="evidence" value="ECO:0007669"/>
    <property type="project" value="UniProtKB-KW"/>
</dbReference>
<keyword evidence="2" id="KW-0121">Carboxypeptidase</keyword>
<dbReference type="Proteomes" id="UP000184465">
    <property type="component" value="Unassembled WGS sequence"/>
</dbReference>
<feature type="domain" description="Peptidase M15C" evidence="1">
    <location>
        <begin position="184"/>
        <end position="263"/>
    </location>
</feature>
<dbReference type="EMBL" id="FRAG01000027">
    <property type="protein sequence ID" value="SHK11777.1"/>
    <property type="molecule type" value="Genomic_DNA"/>
</dbReference>